<dbReference type="EMBL" id="DWYG01000190">
    <property type="protein sequence ID" value="HJB43122.1"/>
    <property type="molecule type" value="Genomic_DNA"/>
</dbReference>
<gene>
    <name evidence="1" type="ORF">H9945_11565</name>
</gene>
<evidence type="ECO:0000313" key="2">
    <source>
        <dbReference type="Proteomes" id="UP000886803"/>
    </source>
</evidence>
<name>A0A9D2M8N2_9FIRM</name>
<organism evidence="1 2">
    <name type="scientific">Candidatus Gemmiger avicola</name>
    <dbReference type="NCBI Taxonomy" id="2838605"/>
    <lineage>
        <taxon>Bacteria</taxon>
        <taxon>Bacillati</taxon>
        <taxon>Bacillota</taxon>
        <taxon>Clostridia</taxon>
        <taxon>Eubacteriales</taxon>
        <taxon>Gemmiger</taxon>
    </lineage>
</organism>
<dbReference type="AlphaFoldDB" id="A0A9D2M8N2"/>
<reference evidence="1" key="2">
    <citation type="submission" date="2021-04" db="EMBL/GenBank/DDBJ databases">
        <authorList>
            <person name="Gilroy R."/>
        </authorList>
    </citation>
    <scope>NUCLEOTIDE SEQUENCE</scope>
    <source>
        <strain evidence="1">ChiBcec8-13705</strain>
    </source>
</reference>
<accession>A0A9D2M8N2</accession>
<dbReference type="Proteomes" id="UP000886803">
    <property type="component" value="Unassembled WGS sequence"/>
</dbReference>
<comment type="caution">
    <text evidence="1">The sequence shown here is derived from an EMBL/GenBank/DDBJ whole genome shotgun (WGS) entry which is preliminary data.</text>
</comment>
<reference evidence="1" key="1">
    <citation type="journal article" date="2021" name="PeerJ">
        <title>Extensive microbial diversity within the chicken gut microbiome revealed by metagenomics and culture.</title>
        <authorList>
            <person name="Gilroy R."/>
            <person name="Ravi A."/>
            <person name="Getino M."/>
            <person name="Pursley I."/>
            <person name="Horton D.L."/>
            <person name="Alikhan N.F."/>
            <person name="Baker D."/>
            <person name="Gharbi K."/>
            <person name="Hall N."/>
            <person name="Watson M."/>
            <person name="Adriaenssens E.M."/>
            <person name="Foster-Nyarko E."/>
            <person name="Jarju S."/>
            <person name="Secka A."/>
            <person name="Antonio M."/>
            <person name="Oren A."/>
            <person name="Chaudhuri R.R."/>
            <person name="La Ragione R."/>
            <person name="Hildebrand F."/>
            <person name="Pallen M.J."/>
        </authorList>
    </citation>
    <scope>NUCLEOTIDE SEQUENCE</scope>
    <source>
        <strain evidence="1">ChiBcec8-13705</strain>
    </source>
</reference>
<protein>
    <submittedName>
        <fullName evidence="1">Uncharacterized protein</fullName>
    </submittedName>
</protein>
<proteinExistence type="predicted"/>
<evidence type="ECO:0000313" key="1">
    <source>
        <dbReference type="EMBL" id="HJB43122.1"/>
    </source>
</evidence>
<sequence length="52" mass="6007">MRKGEHFEEYQSRIKKEAQRLVEAAAGRGLTVAEFKEACDQAKVEIEEMHID</sequence>